<evidence type="ECO:0000259" key="3">
    <source>
        <dbReference type="SMART" id="SM00507"/>
    </source>
</evidence>
<evidence type="ECO:0000313" key="5">
    <source>
        <dbReference type="Proteomes" id="UP001212421"/>
    </source>
</evidence>
<feature type="region of interest" description="Disordered" evidence="2">
    <location>
        <begin position="180"/>
        <end position="222"/>
    </location>
</feature>
<evidence type="ECO:0000256" key="2">
    <source>
        <dbReference type="SAM" id="MobiDB-lite"/>
    </source>
</evidence>
<protein>
    <submittedName>
        <fullName evidence="4">DUF222 domain-containing protein</fullName>
    </submittedName>
</protein>
<evidence type="ECO:0000313" key="4">
    <source>
        <dbReference type="EMBL" id="WBM78879.1"/>
    </source>
</evidence>
<feature type="domain" description="HNH nuclease" evidence="3">
    <location>
        <begin position="561"/>
        <end position="614"/>
    </location>
</feature>
<feature type="compositionally biased region" description="Low complexity" evidence="2">
    <location>
        <begin position="423"/>
        <end position="471"/>
    </location>
</feature>
<organism evidence="4 5">
    <name type="scientific">Cryobacterium breve</name>
    <dbReference type="NCBI Taxonomy" id="1259258"/>
    <lineage>
        <taxon>Bacteria</taxon>
        <taxon>Bacillati</taxon>
        <taxon>Actinomycetota</taxon>
        <taxon>Actinomycetes</taxon>
        <taxon>Micrococcales</taxon>
        <taxon>Microbacteriaceae</taxon>
        <taxon>Cryobacterium</taxon>
    </lineage>
</organism>
<dbReference type="Pfam" id="PF02720">
    <property type="entry name" value="DUF222"/>
    <property type="match status" value="1"/>
</dbReference>
<dbReference type="EMBL" id="CP075584">
    <property type="protein sequence ID" value="WBM78879.1"/>
    <property type="molecule type" value="Genomic_DNA"/>
</dbReference>
<dbReference type="Proteomes" id="UP001212421">
    <property type="component" value="Chromosome"/>
</dbReference>
<dbReference type="CDD" id="cd00085">
    <property type="entry name" value="HNHc"/>
    <property type="match status" value="1"/>
</dbReference>
<dbReference type="InterPro" id="IPR002711">
    <property type="entry name" value="HNH"/>
</dbReference>
<dbReference type="RefSeq" id="WP_281533363.1">
    <property type="nucleotide sequence ID" value="NZ_CP075584.1"/>
</dbReference>
<accession>A0ABY7N9B5</accession>
<proteinExistence type="inferred from homology"/>
<evidence type="ECO:0000256" key="1">
    <source>
        <dbReference type="ARBA" id="ARBA00023450"/>
    </source>
</evidence>
<dbReference type="Pfam" id="PF01844">
    <property type="entry name" value="HNH"/>
    <property type="match status" value="1"/>
</dbReference>
<feature type="region of interest" description="Disordered" evidence="2">
    <location>
        <begin position="394"/>
        <end position="471"/>
    </location>
</feature>
<name>A0ABY7N9B5_9MICO</name>
<keyword evidence="5" id="KW-1185">Reference proteome</keyword>
<gene>
    <name evidence="4" type="ORF">KIV56_09770</name>
</gene>
<comment type="similarity">
    <text evidence="1">Belongs to the Rv1128c/1148c/1588c/1702c/1945/3466 family.</text>
</comment>
<feature type="compositionally biased region" description="Polar residues" evidence="2">
    <location>
        <begin position="411"/>
        <end position="422"/>
    </location>
</feature>
<feature type="compositionally biased region" description="Gly residues" evidence="2">
    <location>
        <begin position="188"/>
        <end position="203"/>
    </location>
</feature>
<dbReference type="SMART" id="SM00507">
    <property type="entry name" value="HNHc"/>
    <property type="match status" value="1"/>
</dbReference>
<dbReference type="InterPro" id="IPR003870">
    <property type="entry name" value="DUF222"/>
</dbReference>
<sequence length="661" mass="69254">MTTLPVSPATSDQPYRDRVFGESVQGGPALDNPVLDNPVLDNPGQGRPVLNNPGQGGGVLAGLRSLADVIAGLGGSSTIVDALTDEAVLEGQVFIARARRALDTQAAWFAATLARRSRPELGGKGLAARKGFRTPEDLLQSISGSSKGDAVKLLGVGRLLAEADAAEKAAREAAEAQKLLDGTPTLDGQGGHGGSDGLDGQGGNSEQPPLDGTAPNVPPVPAAAVPPWHAPIGRALAEGWLSVEKADALRKGLGDLDRAITPEKLASALTRLLTEARTLNADQLFKRARRVRDVLDEAGIAAREKAAYDDRSLRFYRLHTGQVRLVGLFAPEDGEYLMQTYDAITSPRRGGVRFVDKEQAAWAKRVQDDPRTTEQLTADAFLALTKLGVKADPKRIAGGRSPAVRMVTIRPRNTTPTGAISTGSSPAGPAATDAAPTGTAPTGASQSETTPTGIASTGAAPTSTAPTGTTQVSTASIGAAAGGTETGGPTLAADALASDAAAGPETETPTLQPGFIEGTAVTVSAETVERNRCDSGLLDVTFDDHGRGVDLGREQRTFSPAQRAALALRDGGCMWPGCDRPPSWTETHHIRHWKDDRGETNLADGILLCRSDHLRLHNEHWHITRDHTGQYWLTPPPGLDPDHQPVLLTSKNPVLPVDGRF</sequence>
<dbReference type="InterPro" id="IPR003615">
    <property type="entry name" value="HNH_nuc"/>
</dbReference>
<reference evidence="4 5" key="1">
    <citation type="submission" date="2021-05" db="EMBL/GenBank/DDBJ databases">
        <authorList>
            <person name="Kumar R."/>
            <person name="Kumar A."/>
            <person name="Mukhia S."/>
        </authorList>
    </citation>
    <scope>NUCLEOTIDE SEQUENCE [LARGE SCALE GENOMIC DNA]</scope>
    <source>
        <strain evidence="4 5">ERMR7:08</strain>
    </source>
</reference>